<keyword evidence="4" id="KW-0472">Membrane</keyword>
<dbReference type="EMBL" id="LBPY01000001">
    <property type="protein sequence ID" value="KKP66976.1"/>
    <property type="molecule type" value="Genomic_DNA"/>
</dbReference>
<dbReference type="AlphaFoldDB" id="A0A0G0BT96"/>
<evidence type="ECO:0000313" key="5">
    <source>
        <dbReference type="EMBL" id="KKP66976.1"/>
    </source>
</evidence>
<dbReference type="PANTHER" id="PTHR30061">
    <property type="entry name" value="MALTOSE-BINDING PERIPLASMIC PROTEIN"/>
    <property type="match status" value="1"/>
</dbReference>
<keyword evidence="2" id="KW-0813">Transport</keyword>
<reference evidence="5 6" key="1">
    <citation type="journal article" date="2015" name="Nature">
        <title>rRNA introns, odd ribosomes, and small enigmatic genomes across a large radiation of phyla.</title>
        <authorList>
            <person name="Brown C.T."/>
            <person name="Hug L.A."/>
            <person name="Thomas B.C."/>
            <person name="Sharon I."/>
            <person name="Castelle C.J."/>
            <person name="Singh A."/>
            <person name="Wilkins M.J."/>
            <person name="Williams K.H."/>
            <person name="Banfield J.F."/>
        </authorList>
    </citation>
    <scope>NUCLEOTIDE SEQUENCE [LARGE SCALE GENOMIC DNA]</scope>
</reference>
<dbReference type="PANTHER" id="PTHR30061:SF50">
    <property type="entry name" value="MALTOSE_MALTODEXTRIN-BINDING PERIPLASMIC PROTEIN"/>
    <property type="match status" value="1"/>
</dbReference>
<dbReference type="Proteomes" id="UP000034952">
    <property type="component" value="Unassembled WGS sequence"/>
</dbReference>
<proteinExistence type="inferred from homology"/>
<evidence type="ECO:0000256" key="2">
    <source>
        <dbReference type="ARBA" id="ARBA00022448"/>
    </source>
</evidence>
<keyword evidence="3" id="KW-0732">Signal</keyword>
<protein>
    <recommendedName>
        <fullName evidence="7">Extracellular solute-binding protein family 1</fullName>
    </recommendedName>
</protein>
<feature type="transmembrane region" description="Helical" evidence="4">
    <location>
        <begin position="7"/>
        <end position="27"/>
    </location>
</feature>
<dbReference type="InterPro" id="IPR006061">
    <property type="entry name" value="SBP_1_CS"/>
</dbReference>
<evidence type="ECO:0000256" key="3">
    <source>
        <dbReference type="ARBA" id="ARBA00022729"/>
    </source>
</evidence>
<evidence type="ECO:0000256" key="1">
    <source>
        <dbReference type="ARBA" id="ARBA00008520"/>
    </source>
</evidence>
<dbReference type="GO" id="GO:0015768">
    <property type="term" value="P:maltose transport"/>
    <property type="evidence" value="ECO:0007669"/>
    <property type="project" value="TreeGrafter"/>
</dbReference>
<evidence type="ECO:0000256" key="4">
    <source>
        <dbReference type="SAM" id="Phobius"/>
    </source>
</evidence>
<dbReference type="PROSITE" id="PS01037">
    <property type="entry name" value="SBP_BACTERIAL_1"/>
    <property type="match status" value="1"/>
</dbReference>
<keyword evidence="4" id="KW-1133">Transmembrane helix</keyword>
<sequence length="439" mass="48139">MNNFQTILVAIFLAFFVVGVLIFSGLIDLDSGPGPDNISGKVVVWGTFPDSFVSTAIGMVDNNDLNINYVKKNASTYQQDLIEAFANGNGPDLFIISPDMIKRNDNFVYKIPYGTLPKESFRNLYIDGADIYLDKEGIIGFPIVVDPIVLYYNKDILANEGIVSPPKSWDELFVLNSALTKRESVGSGVLKQSMIALGQYTNVNNAKDIIATLLLQNSNPIVKRGEGGEGSEGYVSMLNSNVLKSSVSPIEAVLEFFISFSSPSDTSYSWNRSLPNSLDMFTSGKLAFYLGYSSELFNIESINPNLSFNVTEIPQIKNSTTKRTFGEIYAIAVNKKSGNLTSALGVANLLSEGEVAKEVSISSSLPPVSRTLLSDKPTDDNYLFTFFNSALISRSWLDPDKVKTKELFGSLIENILSNKLSMGEAINKAQGQFELLLRK</sequence>
<gene>
    <name evidence="5" type="ORF">UR64_C0001G0055</name>
</gene>
<comment type="caution">
    <text evidence="5">The sequence shown here is derived from an EMBL/GenBank/DDBJ whole genome shotgun (WGS) entry which is preliminary data.</text>
</comment>
<dbReference type="InterPro" id="IPR006059">
    <property type="entry name" value="SBP"/>
</dbReference>
<evidence type="ECO:0008006" key="7">
    <source>
        <dbReference type="Google" id="ProtNLM"/>
    </source>
</evidence>
<comment type="similarity">
    <text evidence="1">Belongs to the bacterial solute-binding protein 1 family.</text>
</comment>
<dbReference type="GO" id="GO:0055052">
    <property type="term" value="C:ATP-binding cassette (ABC) transporter complex, substrate-binding subunit-containing"/>
    <property type="evidence" value="ECO:0007669"/>
    <property type="project" value="TreeGrafter"/>
</dbReference>
<keyword evidence="4" id="KW-0812">Transmembrane</keyword>
<dbReference type="GO" id="GO:0055085">
    <property type="term" value="P:transmembrane transport"/>
    <property type="evidence" value="ECO:0007669"/>
    <property type="project" value="InterPro"/>
</dbReference>
<dbReference type="GO" id="GO:1901982">
    <property type="term" value="F:maltose binding"/>
    <property type="evidence" value="ECO:0007669"/>
    <property type="project" value="TreeGrafter"/>
</dbReference>
<dbReference type="SUPFAM" id="SSF53850">
    <property type="entry name" value="Periplasmic binding protein-like II"/>
    <property type="match status" value="1"/>
</dbReference>
<accession>A0A0G0BT96</accession>
<evidence type="ECO:0000313" key="6">
    <source>
        <dbReference type="Proteomes" id="UP000034952"/>
    </source>
</evidence>
<dbReference type="Pfam" id="PF01547">
    <property type="entry name" value="SBP_bac_1"/>
    <property type="match status" value="1"/>
</dbReference>
<dbReference type="GO" id="GO:0042956">
    <property type="term" value="P:maltodextrin transmembrane transport"/>
    <property type="evidence" value="ECO:0007669"/>
    <property type="project" value="TreeGrafter"/>
</dbReference>
<organism evidence="5 6">
    <name type="scientific">Candidatus Nomurabacteria bacterium GW2011_GWE1_35_16</name>
    <dbReference type="NCBI Taxonomy" id="1618761"/>
    <lineage>
        <taxon>Bacteria</taxon>
        <taxon>Candidatus Nomuraibacteriota</taxon>
    </lineage>
</organism>
<dbReference type="Gene3D" id="3.40.190.10">
    <property type="entry name" value="Periplasmic binding protein-like II"/>
    <property type="match status" value="1"/>
</dbReference>
<name>A0A0G0BT96_9BACT</name>